<reference evidence="1 2" key="1">
    <citation type="submission" date="2016-11" db="EMBL/GenBank/DDBJ databases">
        <authorList>
            <person name="Jaros S."/>
            <person name="Januszkiewicz K."/>
            <person name="Wedrychowicz H."/>
        </authorList>
    </citation>
    <scope>NUCLEOTIDE SEQUENCE [LARGE SCALE GENOMIC DNA]</scope>
    <source>
        <strain evidence="1 2">HD4</strain>
    </source>
</reference>
<gene>
    <name evidence="1" type="ORF">SAMN05216582_11353</name>
</gene>
<organism evidence="1 2">
    <name type="scientific">Selenomonas ruminantium</name>
    <dbReference type="NCBI Taxonomy" id="971"/>
    <lineage>
        <taxon>Bacteria</taxon>
        <taxon>Bacillati</taxon>
        <taxon>Bacillota</taxon>
        <taxon>Negativicutes</taxon>
        <taxon>Selenomonadales</taxon>
        <taxon>Selenomonadaceae</taxon>
        <taxon>Selenomonas</taxon>
    </lineage>
</organism>
<dbReference type="Proteomes" id="UP000184263">
    <property type="component" value="Unassembled WGS sequence"/>
</dbReference>
<evidence type="ECO:0000313" key="2">
    <source>
        <dbReference type="Proteomes" id="UP000184263"/>
    </source>
</evidence>
<dbReference type="AlphaFoldDB" id="A0A1M6UMY6"/>
<accession>A0A1M6UMY6</accession>
<protein>
    <recommendedName>
        <fullName evidence="3">FlgN protein</fullName>
    </recommendedName>
</protein>
<evidence type="ECO:0000313" key="1">
    <source>
        <dbReference type="EMBL" id="SHK70519.1"/>
    </source>
</evidence>
<sequence>MPFTDRAAARELTDEVDSMDEAVRLLRAQIILSNKCLEKIKALKEVLQAENKGANIVAAVQSLEPALLELGKLERNKRDFLHRQQVKDMHTCIRRMPRSKEWEILMHLFHRTQEFEESLKQEIAAAQLLLERGKQYVDYHINVMTRTVASDTYTQEAAESEGRRGVRMFDSSI</sequence>
<name>A0A1M6UMY6_SELRU</name>
<dbReference type="EMBL" id="FRBC01000013">
    <property type="protein sequence ID" value="SHK70519.1"/>
    <property type="molecule type" value="Genomic_DNA"/>
</dbReference>
<proteinExistence type="predicted"/>
<evidence type="ECO:0008006" key="3">
    <source>
        <dbReference type="Google" id="ProtNLM"/>
    </source>
</evidence>